<evidence type="ECO:0000256" key="1">
    <source>
        <dbReference type="SAM" id="Phobius"/>
    </source>
</evidence>
<name>D5UIA5_CELFN</name>
<sequence>MTRMLVNAKVRAIKAREALQARAAGDAGQGTLEYLGIVIIAVILVGAIVYAVGEFDLDGKIAKEFESIGEPNAG</sequence>
<keyword evidence="1" id="KW-0812">Transmembrane</keyword>
<evidence type="ECO:0000313" key="2">
    <source>
        <dbReference type="EMBL" id="ADG75450.1"/>
    </source>
</evidence>
<organism evidence="2 3">
    <name type="scientific">Cellulomonas flavigena (strain ATCC 482 / DSM 20109 / BCRC 11376 / JCM 18109 / NBRC 3775 / NCIMB 8073 / NRS 134)</name>
    <dbReference type="NCBI Taxonomy" id="446466"/>
    <lineage>
        <taxon>Bacteria</taxon>
        <taxon>Bacillati</taxon>
        <taxon>Actinomycetota</taxon>
        <taxon>Actinomycetes</taxon>
        <taxon>Micrococcales</taxon>
        <taxon>Cellulomonadaceae</taxon>
        <taxon>Cellulomonas</taxon>
    </lineage>
</organism>
<keyword evidence="1" id="KW-1133">Transmembrane helix</keyword>
<dbReference type="AlphaFoldDB" id="D5UIA5"/>
<protein>
    <submittedName>
        <fullName evidence="2">Uncharacterized protein</fullName>
    </submittedName>
</protein>
<dbReference type="OrthoDB" id="4829220at2"/>
<dbReference type="STRING" id="446466.Cfla_2562"/>
<dbReference type="KEGG" id="cfl:Cfla_2562"/>
<dbReference type="RefSeq" id="WP_013117783.1">
    <property type="nucleotide sequence ID" value="NC_014151.1"/>
</dbReference>
<keyword evidence="1" id="KW-0472">Membrane</keyword>
<dbReference type="Proteomes" id="UP000000849">
    <property type="component" value="Chromosome"/>
</dbReference>
<keyword evidence="3" id="KW-1185">Reference proteome</keyword>
<dbReference type="HOGENOM" id="CLU_2680967_0_0_11"/>
<gene>
    <name evidence="2" type="ordered locus">Cfla_2562</name>
</gene>
<dbReference type="EMBL" id="CP001964">
    <property type="protein sequence ID" value="ADG75450.1"/>
    <property type="molecule type" value="Genomic_DNA"/>
</dbReference>
<feature type="transmembrane region" description="Helical" evidence="1">
    <location>
        <begin position="34"/>
        <end position="53"/>
    </location>
</feature>
<accession>D5UIA5</accession>
<reference evidence="2 3" key="1">
    <citation type="journal article" date="2010" name="Stand. Genomic Sci.">
        <title>Complete genome sequence of Cellulomonas flavigena type strain (134).</title>
        <authorList>
            <person name="Abt B."/>
            <person name="Foster B."/>
            <person name="Lapidus A."/>
            <person name="Clum A."/>
            <person name="Sun H."/>
            <person name="Pukall R."/>
            <person name="Lucas S."/>
            <person name="Glavina Del Rio T."/>
            <person name="Nolan M."/>
            <person name="Tice H."/>
            <person name="Cheng J.F."/>
            <person name="Pitluck S."/>
            <person name="Liolios K."/>
            <person name="Ivanova N."/>
            <person name="Mavromatis K."/>
            <person name="Ovchinnikova G."/>
            <person name="Pati A."/>
            <person name="Goodwin L."/>
            <person name="Chen A."/>
            <person name="Palaniappan K."/>
            <person name="Land M."/>
            <person name="Hauser L."/>
            <person name="Chang Y.J."/>
            <person name="Jeffries C.D."/>
            <person name="Rohde M."/>
            <person name="Goker M."/>
            <person name="Woyke T."/>
            <person name="Bristow J."/>
            <person name="Eisen J.A."/>
            <person name="Markowitz V."/>
            <person name="Hugenholtz P."/>
            <person name="Kyrpides N.C."/>
            <person name="Klenk H.P."/>
        </authorList>
    </citation>
    <scope>NUCLEOTIDE SEQUENCE [LARGE SCALE GENOMIC DNA]</scope>
    <source>
        <strain evidence="3">ATCC 482 / DSM 20109 / BCRC 11376 / JCM 18109 / NBRC 3775 / NCIMB 8073 / NRS 134</strain>
    </source>
</reference>
<proteinExistence type="predicted"/>
<evidence type="ECO:0000313" key="3">
    <source>
        <dbReference type="Proteomes" id="UP000000849"/>
    </source>
</evidence>